<comment type="caution">
    <text evidence="1">The sequence shown here is derived from an EMBL/GenBank/DDBJ whole genome shotgun (WGS) entry which is preliminary data.</text>
</comment>
<protein>
    <submittedName>
        <fullName evidence="1">VWA3B isoform 15</fullName>
    </submittedName>
</protein>
<gene>
    <name evidence="1" type="ORF">CK820_G0050295</name>
</gene>
<sequence>MEKSGPSSTISEQQLQRQEGWINTKTDLAEQSLISSEKWLQLHGLKSNKLTLKQILSQIGFPHCEDYVASLGRPVASRYADGLFPQLYRAEDGRVYNGFSRACEVAGKCYSCDRTVHSYCHQLG</sequence>
<dbReference type="EMBL" id="NBAG03000511">
    <property type="protein sequence ID" value="PNI18479.1"/>
    <property type="molecule type" value="Genomic_DNA"/>
</dbReference>
<name>A0A2J8J6T5_PANTR</name>
<reference evidence="1 2" key="1">
    <citation type="submission" date="2017-12" db="EMBL/GenBank/DDBJ databases">
        <title>High-resolution comparative analysis of great ape genomes.</title>
        <authorList>
            <person name="Pollen A."/>
            <person name="Hastie A."/>
            <person name="Hormozdiari F."/>
            <person name="Dougherty M."/>
            <person name="Liu R."/>
            <person name="Chaisson M."/>
            <person name="Hoppe E."/>
            <person name="Hill C."/>
            <person name="Pang A."/>
            <person name="Hillier L."/>
            <person name="Baker C."/>
            <person name="Armstrong J."/>
            <person name="Shendure J."/>
            <person name="Paten B."/>
            <person name="Wilson R."/>
            <person name="Chao H."/>
            <person name="Schneider V."/>
            <person name="Ventura M."/>
            <person name="Kronenberg Z."/>
            <person name="Murali S."/>
            <person name="Gordon D."/>
            <person name="Cantsilieris S."/>
            <person name="Munson K."/>
            <person name="Nelson B."/>
            <person name="Raja A."/>
            <person name="Underwood J."/>
            <person name="Diekhans M."/>
            <person name="Fiddes I."/>
            <person name="Haussler D."/>
            <person name="Eichler E."/>
        </authorList>
    </citation>
    <scope>NUCLEOTIDE SEQUENCE [LARGE SCALE GENOMIC DNA]</scope>
    <source>
        <strain evidence="1">Yerkes chimp pedigree #C0471</strain>
    </source>
</reference>
<proteinExistence type="predicted"/>
<dbReference type="PANTHER" id="PTHR46785">
    <property type="entry name" value="VON WILLEBRAND FACTOR A DOMAIN-CONTAINING PROTEIN 3B"/>
    <property type="match status" value="1"/>
</dbReference>
<evidence type="ECO:0000313" key="1">
    <source>
        <dbReference type="EMBL" id="PNI18479.1"/>
    </source>
</evidence>
<organism evidence="1 2">
    <name type="scientific">Pan troglodytes</name>
    <name type="common">Chimpanzee</name>
    <dbReference type="NCBI Taxonomy" id="9598"/>
    <lineage>
        <taxon>Eukaryota</taxon>
        <taxon>Metazoa</taxon>
        <taxon>Chordata</taxon>
        <taxon>Craniata</taxon>
        <taxon>Vertebrata</taxon>
        <taxon>Euteleostomi</taxon>
        <taxon>Mammalia</taxon>
        <taxon>Eutheria</taxon>
        <taxon>Euarchontoglires</taxon>
        <taxon>Primates</taxon>
        <taxon>Haplorrhini</taxon>
        <taxon>Catarrhini</taxon>
        <taxon>Hominidae</taxon>
        <taxon>Pan</taxon>
    </lineage>
</organism>
<dbReference type="Proteomes" id="UP000236370">
    <property type="component" value="Unassembled WGS sequence"/>
</dbReference>
<evidence type="ECO:0000313" key="2">
    <source>
        <dbReference type="Proteomes" id="UP000236370"/>
    </source>
</evidence>
<accession>A0A2J8J6T5</accession>
<dbReference type="AlphaFoldDB" id="A0A2J8J6T5"/>
<dbReference type="PANTHER" id="PTHR46785:SF1">
    <property type="entry name" value="VON WILLEBRAND FACTOR A DOMAIN-CONTAINING PROTEIN 3B"/>
    <property type="match status" value="1"/>
</dbReference>